<feature type="domain" description="Helicase C-terminal" evidence="6">
    <location>
        <begin position="639"/>
        <end position="792"/>
    </location>
</feature>
<feature type="region of interest" description="Disordered" evidence="4">
    <location>
        <begin position="559"/>
        <end position="633"/>
    </location>
</feature>
<dbReference type="CDD" id="cd18008">
    <property type="entry name" value="DEXDc_SHPRH-like"/>
    <property type="match status" value="1"/>
</dbReference>
<dbReference type="InterPro" id="IPR000330">
    <property type="entry name" value="SNF2_N"/>
</dbReference>
<dbReference type="GO" id="GO:0004386">
    <property type="term" value="F:helicase activity"/>
    <property type="evidence" value="ECO:0007669"/>
    <property type="project" value="UniProtKB-KW"/>
</dbReference>
<dbReference type="GO" id="GO:0006281">
    <property type="term" value="P:DNA repair"/>
    <property type="evidence" value="ECO:0007669"/>
    <property type="project" value="TreeGrafter"/>
</dbReference>
<dbReference type="EMBL" id="HF935713">
    <property type="protein sequence ID" value="CCX12492.1"/>
    <property type="molecule type" value="Genomic_DNA"/>
</dbReference>
<evidence type="ECO:0000256" key="3">
    <source>
        <dbReference type="ARBA" id="ARBA00022840"/>
    </source>
</evidence>
<dbReference type="InterPro" id="IPR001650">
    <property type="entry name" value="Helicase_C-like"/>
</dbReference>
<feature type="domain" description="Helicase ATP-binding" evidence="5">
    <location>
        <begin position="172"/>
        <end position="368"/>
    </location>
</feature>
<evidence type="ECO:0000259" key="5">
    <source>
        <dbReference type="PROSITE" id="PS51192"/>
    </source>
</evidence>
<evidence type="ECO:0000256" key="2">
    <source>
        <dbReference type="ARBA" id="ARBA00022801"/>
    </source>
</evidence>
<dbReference type="SUPFAM" id="SSF52540">
    <property type="entry name" value="P-loop containing nucleoside triphosphate hydrolases"/>
    <property type="match status" value="2"/>
</dbReference>
<feature type="region of interest" description="Disordered" evidence="4">
    <location>
        <begin position="1"/>
        <end position="37"/>
    </location>
</feature>
<evidence type="ECO:0000259" key="6">
    <source>
        <dbReference type="PROSITE" id="PS51194"/>
    </source>
</evidence>
<dbReference type="Pfam" id="PF00176">
    <property type="entry name" value="SNF2-rel_dom"/>
    <property type="match status" value="1"/>
</dbReference>
<dbReference type="InterPro" id="IPR038718">
    <property type="entry name" value="SNF2-like_sf"/>
</dbReference>
<dbReference type="InterPro" id="IPR050628">
    <property type="entry name" value="SNF2_RAD54_helicase_TF"/>
</dbReference>
<dbReference type="PROSITE" id="PS51192">
    <property type="entry name" value="HELICASE_ATP_BIND_1"/>
    <property type="match status" value="1"/>
</dbReference>
<evidence type="ECO:0000256" key="4">
    <source>
        <dbReference type="SAM" id="MobiDB-lite"/>
    </source>
</evidence>
<dbReference type="GO" id="GO:0005524">
    <property type="term" value="F:ATP binding"/>
    <property type="evidence" value="ECO:0007669"/>
    <property type="project" value="UniProtKB-KW"/>
</dbReference>
<dbReference type="AlphaFoldDB" id="U4LJ90"/>
<feature type="compositionally biased region" description="Basic and acidic residues" evidence="4">
    <location>
        <begin position="871"/>
        <end position="899"/>
    </location>
</feature>
<evidence type="ECO:0000313" key="8">
    <source>
        <dbReference type="Proteomes" id="UP000018144"/>
    </source>
</evidence>
<evidence type="ECO:0000313" key="7">
    <source>
        <dbReference type="EMBL" id="CCX12492.1"/>
    </source>
</evidence>
<accession>U4LJ90</accession>
<dbReference type="Proteomes" id="UP000018144">
    <property type="component" value="Unassembled WGS sequence"/>
</dbReference>
<name>U4LJ90_PYROM</name>
<dbReference type="PROSITE" id="PS51194">
    <property type="entry name" value="HELICASE_CTER"/>
    <property type="match status" value="1"/>
</dbReference>
<dbReference type="GO" id="GO:0005634">
    <property type="term" value="C:nucleus"/>
    <property type="evidence" value="ECO:0007669"/>
    <property type="project" value="TreeGrafter"/>
</dbReference>
<feature type="compositionally biased region" description="Acidic residues" evidence="4">
    <location>
        <begin position="590"/>
        <end position="629"/>
    </location>
</feature>
<dbReference type="eggNOG" id="KOG1001">
    <property type="taxonomic scope" value="Eukaryota"/>
</dbReference>
<organism evidence="7 8">
    <name type="scientific">Pyronema omphalodes (strain CBS 100304)</name>
    <name type="common">Pyronema confluens</name>
    <dbReference type="NCBI Taxonomy" id="1076935"/>
    <lineage>
        <taxon>Eukaryota</taxon>
        <taxon>Fungi</taxon>
        <taxon>Dikarya</taxon>
        <taxon>Ascomycota</taxon>
        <taxon>Pezizomycotina</taxon>
        <taxon>Pezizomycetes</taxon>
        <taxon>Pezizales</taxon>
        <taxon>Pyronemataceae</taxon>
        <taxon>Pyronema</taxon>
    </lineage>
</organism>
<dbReference type="PANTHER" id="PTHR45626:SF14">
    <property type="entry name" value="ATP-DEPENDENT DNA HELICASE (EUROFUNG)"/>
    <property type="match status" value="1"/>
</dbReference>
<dbReference type="GO" id="GO:0016787">
    <property type="term" value="F:hydrolase activity"/>
    <property type="evidence" value="ECO:0007669"/>
    <property type="project" value="UniProtKB-KW"/>
</dbReference>
<keyword evidence="2" id="KW-0378">Hydrolase</keyword>
<keyword evidence="7" id="KW-0347">Helicase</keyword>
<dbReference type="Gene3D" id="3.40.50.10810">
    <property type="entry name" value="Tandem AAA-ATPase domain"/>
    <property type="match status" value="1"/>
</dbReference>
<dbReference type="STRING" id="1076935.U4LJ90"/>
<keyword evidence="1" id="KW-0547">Nucleotide-binding</keyword>
<gene>
    <name evidence="7" type="ORF">PCON_12086</name>
</gene>
<proteinExistence type="predicted"/>
<dbReference type="PANTHER" id="PTHR45626">
    <property type="entry name" value="TRANSCRIPTION TERMINATION FACTOR 2-RELATED"/>
    <property type="match status" value="1"/>
</dbReference>
<dbReference type="SMART" id="SM00490">
    <property type="entry name" value="HELICc"/>
    <property type="match status" value="1"/>
</dbReference>
<dbReference type="InterPro" id="IPR014001">
    <property type="entry name" value="Helicase_ATP-bd"/>
</dbReference>
<dbReference type="OrthoDB" id="423559at2759"/>
<dbReference type="InterPro" id="IPR049730">
    <property type="entry name" value="SNF2/RAD54-like_C"/>
</dbReference>
<reference evidence="7 8" key="1">
    <citation type="journal article" date="2013" name="PLoS Genet.">
        <title>The genome and development-dependent transcriptomes of Pyronema confluens: a window into fungal evolution.</title>
        <authorList>
            <person name="Traeger S."/>
            <person name="Altegoer F."/>
            <person name="Freitag M."/>
            <person name="Gabaldon T."/>
            <person name="Kempken F."/>
            <person name="Kumar A."/>
            <person name="Marcet-Houben M."/>
            <person name="Poggeler S."/>
            <person name="Stajich J.E."/>
            <person name="Nowrousian M."/>
        </authorList>
    </citation>
    <scope>NUCLEOTIDE SEQUENCE [LARGE SCALE GENOMIC DNA]</scope>
    <source>
        <strain evidence="8">CBS 100304</strain>
        <tissue evidence="7">Vegetative mycelium</tissue>
    </source>
</reference>
<dbReference type="InterPro" id="IPR027417">
    <property type="entry name" value="P-loop_NTPase"/>
</dbReference>
<dbReference type="OMA" id="QSCNHPD"/>
<dbReference type="Pfam" id="PF00271">
    <property type="entry name" value="Helicase_C"/>
    <property type="match status" value="1"/>
</dbReference>
<sequence length="899" mass="100882">MIDLTDSPEAVRSRPPVTQRPGVPQGPYIPRNTLSSSTAPVFGAPTVLGSNIRSPETIRVPVDLPTFGNPLERPQFHTGWATVNRAPAPAPAPAFTHTQFNSFKSVPTTQSYEDPISERDVQSSLQDLFKGMSIKEQQEEEEKVNAGENNRVPGLKLTLLPHQVNGLKFLQDKEEDKVKGGILADDMGLGKTIQSIALILSRPHPKYPIGSEIAFEDMPEEYKEKAAEIPKEVKKGTLVIAPLGLIKQWESELVTHISSSHSLRILVHHGPSRTQDPRVLRRYDVVITTYDTIRSEHTNSTESSPIGCFGLHWWRIICDEAHTIKNKSAKVTQACYALDAQYRWCLTGTPIQNNLDELYSLFRFLRIKPFCEFAAWKDMIARPMQQGKTKIAMERLRGVLGLMMLRRTKEILKASKQITMPDRKMEKVEAEFGGEEKAFYTGLEERSDEALKKLMKQSGGKNSAEMTTKTLVLLLRLRQACNHPSLLTGGIQGADFVLPTGAKKVKPEDEDELTALMGGVTLESTNCEVCLVELNEDQRRNRALRCDACDASIKNVERGLGSKKAKSAKPSVAAPKTEAPRRRGRKVVLDSDDEEEEEATPEPELETEEEPAPADDDADDSDDYDYEEGDGPRLVPSTKIKALLKILLKEKKERNKTIVFSDWPSFFDLIEPFLLQKGIAFTRYDGKMKNDHREASLRRLRGVGEFEGKEWCGVLLCSLRCGALGLNLTCASRVVILEPYWNPFIEEQAIDRVHRIGQTSDVVIYKLTIVNSVEERILKLQDAKRMLSKAAIGDGAISKKKAKLGFEDLMFLFNRAAEHGDSTEEPGIRYGKTKVLKETRPSPRPMPEPPRAQLGGGIREQYLGGTQVLPPRERIRTPEEVAERERRRAAERDSVYSRR</sequence>
<dbReference type="GO" id="GO:0008094">
    <property type="term" value="F:ATP-dependent activity, acting on DNA"/>
    <property type="evidence" value="ECO:0007669"/>
    <property type="project" value="TreeGrafter"/>
</dbReference>
<feature type="region of interest" description="Disordered" evidence="4">
    <location>
        <begin position="838"/>
        <end position="899"/>
    </location>
</feature>
<evidence type="ECO:0000256" key="1">
    <source>
        <dbReference type="ARBA" id="ARBA00022741"/>
    </source>
</evidence>
<dbReference type="SMART" id="SM00487">
    <property type="entry name" value="DEXDc"/>
    <property type="match status" value="1"/>
</dbReference>
<keyword evidence="3" id="KW-0067">ATP-binding</keyword>
<protein>
    <submittedName>
        <fullName evidence="7">Similar to Uncharacterized ATP-dependent helicase C582.10c acc. no. Q10332</fullName>
    </submittedName>
</protein>
<dbReference type="CDD" id="cd18793">
    <property type="entry name" value="SF2_C_SNF"/>
    <property type="match status" value="1"/>
</dbReference>
<keyword evidence="8" id="KW-1185">Reference proteome</keyword>
<dbReference type="Gene3D" id="3.40.50.300">
    <property type="entry name" value="P-loop containing nucleotide triphosphate hydrolases"/>
    <property type="match status" value="1"/>
</dbReference>